<evidence type="ECO:0000313" key="2">
    <source>
        <dbReference type="EMBL" id="QER68349.1"/>
    </source>
</evidence>
<dbReference type="InterPro" id="IPR036505">
    <property type="entry name" value="Amidase/PGRP_sf"/>
</dbReference>
<dbReference type="CDD" id="cd06583">
    <property type="entry name" value="PGRP"/>
    <property type="match status" value="1"/>
</dbReference>
<dbReference type="Gene3D" id="3.40.80.10">
    <property type="entry name" value="Peptidoglycan recognition protein-like"/>
    <property type="match status" value="1"/>
</dbReference>
<gene>
    <name evidence="2" type="ORF">F0161_04075</name>
</gene>
<dbReference type="OrthoDB" id="9816557at2"/>
<dbReference type="AlphaFoldDB" id="A0A5P1X6Q0"/>
<proteinExistence type="predicted"/>
<dbReference type="SMART" id="SM00644">
    <property type="entry name" value="Ami_2"/>
    <property type="match status" value="1"/>
</dbReference>
<dbReference type="Proteomes" id="UP000325295">
    <property type="component" value="Chromosome"/>
</dbReference>
<dbReference type="InterPro" id="IPR002502">
    <property type="entry name" value="Amidase_domain"/>
</dbReference>
<dbReference type="GO" id="GO:0009253">
    <property type="term" value="P:peptidoglycan catabolic process"/>
    <property type="evidence" value="ECO:0007669"/>
    <property type="project" value="InterPro"/>
</dbReference>
<name>A0A5P1X6Q0_9LACO</name>
<accession>A0A5P1X6Q0</accession>
<evidence type="ECO:0000313" key="3">
    <source>
        <dbReference type="Proteomes" id="UP000325295"/>
    </source>
</evidence>
<dbReference type="KEGG" id="lnn:F0161_04075"/>
<protein>
    <recommendedName>
        <fullName evidence="1">N-acetylmuramoyl-L-alanine amidase domain-containing protein</fullName>
    </recommendedName>
</protein>
<dbReference type="EMBL" id="CP043939">
    <property type="protein sequence ID" value="QER68349.1"/>
    <property type="molecule type" value="Genomic_DNA"/>
</dbReference>
<dbReference type="SUPFAM" id="SSF55846">
    <property type="entry name" value="N-acetylmuramoyl-L-alanine amidase-like"/>
    <property type="match status" value="1"/>
</dbReference>
<organism evidence="2 3">
    <name type="scientific">Paucilactobacillus nenjiangensis</name>
    <dbReference type="NCBI Taxonomy" id="1296540"/>
    <lineage>
        <taxon>Bacteria</taxon>
        <taxon>Bacillati</taxon>
        <taxon>Bacillota</taxon>
        <taxon>Bacilli</taxon>
        <taxon>Lactobacillales</taxon>
        <taxon>Lactobacillaceae</taxon>
        <taxon>Paucilactobacillus</taxon>
    </lineage>
</organism>
<dbReference type="Pfam" id="PF01510">
    <property type="entry name" value="Amidase_2"/>
    <property type="match status" value="1"/>
</dbReference>
<keyword evidence="3" id="KW-1185">Reference proteome</keyword>
<sequence>MEYRYGKPEGVVVHETANYNDSISGEINYAMNHYNSAFVHSYVDDSRIINVANTDLKCWGSGGGGNARFVQFEQVEVHSADSFASEVNNAAYYTAYLLNKYGLGVQTEQNGSGTIWSHHNVSQNLVDTDHTDPDGYWTTNANSFFGTGYNMATFTELVEYYYVQF</sequence>
<feature type="domain" description="N-acetylmuramoyl-L-alanine amidase" evidence="1">
    <location>
        <begin position="1"/>
        <end position="134"/>
    </location>
</feature>
<reference evidence="2 3" key="1">
    <citation type="submission" date="2019-09" db="EMBL/GenBank/DDBJ databases">
        <title>Complete Genome Sequence of Lactobacillus nenjiangensis SH-Y15, isolated from sauerkraut.</title>
        <authorList>
            <person name="Yang H."/>
        </authorList>
    </citation>
    <scope>NUCLEOTIDE SEQUENCE [LARGE SCALE GENOMIC DNA]</scope>
    <source>
        <strain evidence="2 3">SH-Y15</strain>
    </source>
</reference>
<dbReference type="GO" id="GO:0008745">
    <property type="term" value="F:N-acetylmuramoyl-L-alanine amidase activity"/>
    <property type="evidence" value="ECO:0007669"/>
    <property type="project" value="InterPro"/>
</dbReference>
<evidence type="ECO:0000259" key="1">
    <source>
        <dbReference type="SMART" id="SM00644"/>
    </source>
</evidence>